<name>X0UG43_9ZZZZ</name>
<organism evidence="2">
    <name type="scientific">marine sediment metagenome</name>
    <dbReference type="NCBI Taxonomy" id="412755"/>
    <lineage>
        <taxon>unclassified sequences</taxon>
        <taxon>metagenomes</taxon>
        <taxon>ecological metagenomes</taxon>
    </lineage>
</organism>
<sequence length="287" mass="32310">LSAIMQLAKHLTDENHRGLLARARHKSSREIDLLVAELAPRPDVPSRIRALPRPAGSVVCSEPEAESKPADACSSQGPEQDMASCSPGAPNVPTQNAPTARRPHGQVLALAPRRFKLEVTVDQQTHDKLRMLQDLLGHQLPSADPAIIVCRAIDRLLDDTLKKKAAITDQARRRDRRSEQCTDRRGDRRTRAIPAAIRREVWQRDGGRCTFVDQQGRRCRGTRCIEYHHENPYGKGGQHEAGNIALRCRAHNRYQADLDFGREFMRDKRHRNSPHSARNTRGPLVRA</sequence>
<evidence type="ECO:0000313" key="2">
    <source>
        <dbReference type="EMBL" id="GAF87455.1"/>
    </source>
</evidence>
<feature type="non-terminal residue" evidence="2">
    <location>
        <position position="1"/>
    </location>
</feature>
<evidence type="ECO:0008006" key="3">
    <source>
        <dbReference type="Google" id="ProtNLM"/>
    </source>
</evidence>
<gene>
    <name evidence="2" type="ORF">S01H1_25122</name>
</gene>
<evidence type="ECO:0000256" key="1">
    <source>
        <dbReference type="SAM" id="MobiDB-lite"/>
    </source>
</evidence>
<feature type="non-terminal residue" evidence="2">
    <location>
        <position position="287"/>
    </location>
</feature>
<feature type="region of interest" description="Disordered" evidence="1">
    <location>
        <begin position="59"/>
        <end position="102"/>
    </location>
</feature>
<proteinExistence type="predicted"/>
<accession>X0UG43</accession>
<dbReference type="AlphaFoldDB" id="X0UG43"/>
<feature type="region of interest" description="Disordered" evidence="1">
    <location>
        <begin position="169"/>
        <end position="190"/>
    </location>
</feature>
<feature type="region of interest" description="Disordered" evidence="1">
    <location>
        <begin position="266"/>
        <end position="287"/>
    </location>
</feature>
<protein>
    <recommendedName>
        <fullName evidence="3">HNH nuclease domain-containing protein</fullName>
    </recommendedName>
</protein>
<dbReference type="EMBL" id="BARS01015143">
    <property type="protein sequence ID" value="GAF87455.1"/>
    <property type="molecule type" value="Genomic_DNA"/>
</dbReference>
<comment type="caution">
    <text evidence="2">The sequence shown here is derived from an EMBL/GenBank/DDBJ whole genome shotgun (WGS) entry which is preliminary data.</text>
</comment>
<dbReference type="Gene3D" id="1.10.30.50">
    <property type="match status" value="1"/>
</dbReference>
<reference evidence="2" key="1">
    <citation type="journal article" date="2014" name="Front. Microbiol.">
        <title>High frequency of phylogenetically diverse reductive dehalogenase-homologous genes in deep subseafloor sedimentary metagenomes.</title>
        <authorList>
            <person name="Kawai M."/>
            <person name="Futagami T."/>
            <person name="Toyoda A."/>
            <person name="Takaki Y."/>
            <person name="Nishi S."/>
            <person name="Hori S."/>
            <person name="Arai W."/>
            <person name="Tsubouchi T."/>
            <person name="Morono Y."/>
            <person name="Uchiyama I."/>
            <person name="Ito T."/>
            <person name="Fujiyama A."/>
            <person name="Inagaki F."/>
            <person name="Takami H."/>
        </authorList>
    </citation>
    <scope>NUCLEOTIDE SEQUENCE</scope>
    <source>
        <strain evidence="2">Expedition CK06-06</strain>
    </source>
</reference>
<feature type="compositionally biased region" description="Basic and acidic residues" evidence="1">
    <location>
        <begin position="170"/>
        <end position="190"/>
    </location>
</feature>